<gene>
    <name evidence="1" type="ORF">UFOPK3772_03041</name>
</gene>
<accession>A0A6J7LHY6</accession>
<name>A0A6J7LHY6_9ZZZZ</name>
<reference evidence="1" key="1">
    <citation type="submission" date="2020-05" db="EMBL/GenBank/DDBJ databases">
        <authorList>
            <person name="Chiriac C."/>
            <person name="Salcher M."/>
            <person name="Ghai R."/>
            <person name="Kavagutti S V."/>
        </authorList>
    </citation>
    <scope>NUCLEOTIDE SEQUENCE</scope>
</reference>
<dbReference type="AlphaFoldDB" id="A0A6J7LHY6"/>
<sequence>MSDLAPQRLRHLTGNEETVLFFDADEFTGVDSTWLLPRLRLDPACRELDLFERVGLTVYVDDELVEDIDPHQVITGEWRALCTYGNGDIIGGGSDLIGDWLEDWAPEIRHRLTWMGDDARPLRQLALMKIAEGKDCWEPQSGDLFEVTSPFLDPSNTDDASSVLTLSGEASRVTLNGMAIGPIEHDKAQGKSP</sequence>
<protein>
    <submittedName>
        <fullName evidence="1">Unannotated protein</fullName>
    </submittedName>
</protein>
<proteinExistence type="predicted"/>
<evidence type="ECO:0000313" key="1">
    <source>
        <dbReference type="EMBL" id="CAB4967888.1"/>
    </source>
</evidence>
<organism evidence="1">
    <name type="scientific">freshwater metagenome</name>
    <dbReference type="NCBI Taxonomy" id="449393"/>
    <lineage>
        <taxon>unclassified sequences</taxon>
        <taxon>metagenomes</taxon>
        <taxon>ecological metagenomes</taxon>
    </lineage>
</organism>
<dbReference type="EMBL" id="CAFBNE010000150">
    <property type="protein sequence ID" value="CAB4967888.1"/>
    <property type="molecule type" value="Genomic_DNA"/>
</dbReference>